<name>M6WA35_LEPBO</name>
<sequence>MGKNKSYFLRSENAFLKFRIPLGFCVFLLSFDSLNAEKHVTLRPDLDPTFFLVQRNTSLSLGGLFETRKKFPPSYGAWLELPFWKRDRRHFWKTFFLYENHRTLSEEISVVHRAQINLRYSFLSGENFLFPSVFVGWEKGQKDLAVFGIHLEIPERQSIQLFGKTGENFRNVSFFLHSPFDQDLRLFLGVSRTWNDSHTEDQFTLGIGISWEKLSFSFFGNRLEEEETSLTGKFGVNNLLNQKDNLEFTDNFDSKNSKLTNWKNRIESKNILDPIVTSEQVIPEDTAQNSNSISRYTTFSISVQELLSAGFPLSSALRISQKSFRSKKEFFQFLNSLPEKERAKVFVLLKKKNPILRKK</sequence>
<dbReference type="STRING" id="1192866.LEP1GSC133_2384"/>
<evidence type="ECO:0000313" key="2">
    <source>
        <dbReference type="Proteomes" id="UP000012159"/>
    </source>
</evidence>
<accession>M6WA35</accession>
<reference evidence="1 2" key="1">
    <citation type="submission" date="2013-01" db="EMBL/GenBank/DDBJ databases">
        <authorList>
            <person name="Harkins D.M."/>
            <person name="Durkin A.S."/>
            <person name="Brinkac L.M."/>
            <person name="Haft D.H."/>
            <person name="Selengut J.D."/>
            <person name="Sanka R."/>
            <person name="DePew J."/>
            <person name="Purushe J."/>
            <person name="Picardeau M."/>
            <person name="Werts C."/>
            <person name="Goarant C."/>
            <person name="Vinetz J.M."/>
            <person name="Sutton G.G."/>
            <person name="Nierman W.C."/>
            <person name="Fouts D.E."/>
        </authorList>
    </citation>
    <scope>NUCLEOTIDE SEQUENCE [LARGE SCALE GENOMIC DNA]</scope>
    <source>
        <strain evidence="1 2">200901868</strain>
    </source>
</reference>
<evidence type="ECO:0000313" key="1">
    <source>
        <dbReference type="EMBL" id="EMO62059.1"/>
    </source>
</evidence>
<comment type="caution">
    <text evidence="1">The sequence shown here is derived from an EMBL/GenBank/DDBJ whole genome shotgun (WGS) entry which is preliminary data.</text>
</comment>
<protein>
    <submittedName>
        <fullName evidence="1">Uncharacterized protein</fullName>
    </submittedName>
</protein>
<dbReference type="Proteomes" id="UP000012159">
    <property type="component" value="Unassembled WGS sequence"/>
</dbReference>
<proteinExistence type="predicted"/>
<gene>
    <name evidence="1" type="ORF">LEP1GSC133_2384</name>
</gene>
<dbReference type="EMBL" id="AKWF02000089">
    <property type="protein sequence ID" value="EMO62059.1"/>
    <property type="molecule type" value="Genomic_DNA"/>
</dbReference>
<dbReference type="AlphaFoldDB" id="M6WA35"/>
<organism evidence="1 2">
    <name type="scientific">Leptospira borgpetersenii serovar Pomona str. 200901868</name>
    <dbReference type="NCBI Taxonomy" id="1192866"/>
    <lineage>
        <taxon>Bacteria</taxon>
        <taxon>Pseudomonadati</taxon>
        <taxon>Spirochaetota</taxon>
        <taxon>Spirochaetia</taxon>
        <taxon>Leptospirales</taxon>
        <taxon>Leptospiraceae</taxon>
        <taxon>Leptospira</taxon>
    </lineage>
</organism>